<gene>
    <name evidence="1" type="ORF">M9Y10_035369</name>
</gene>
<keyword evidence="2" id="KW-1185">Reference proteome</keyword>
<dbReference type="InterPro" id="IPR053139">
    <property type="entry name" value="Surface_bspA-like"/>
</dbReference>
<dbReference type="PANTHER" id="PTHR45661:SF3">
    <property type="entry name" value="IG-LIKE DOMAIN-CONTAINING PROTEIN"/>
    <property type="match status" value="1"/>
</dbReference>
<accession>A0ABR2KHK7</accession>
<proteinExistence type="predicted"/>
<evidence type="ECO:0000313" key="1">
    <source>
        <dbReference type="EMBL" id="KAK8890591.1"/>
    </source>
</evidence>
<evidence type="ECO:0000313" key="2">
    <source>
        <dbReference type="Proteomes" id="UP001470230"/>
    </source>
</evidence>
<comment type="caution">
    <text evidence="1">The sequence shown here is derived from an EMBL/GenBank/DDBJ whole genome shotgun (WGS) entry which is preliminary data.</text>
</comment>
<dbReference type="InterPro" id="IPR026906">
    <property type="entry name" value="LRR_5"/>
</dbReference>
<dbReference type="SUPFAM" id="SSF52058">
    <property type="entry name" value="L domain-like"/>
    <property type="match status" value="3"/>
</dbReference>
<dbReference type="InterPro" id="IPR032675">
    <property type="entry name" value="LRR_dom_sf"/>
</dbReference>
<evidence type="ECO:0008006" key="3">
    <source>
        <dbReference type="Google" id="ProtNLM"/>
    </source>
</evidence>
<dbReference type="PANTHER" id="PTHR45661">
    <property type="entry name" value="SURFACE ANTIGEN"/>
    <property type="match status" value="1"/>
</dbReference>
<protein>
    <recommendedName>
        <fullName evidence="3">Leucine-rich repeat domain-containing protein</fullName>
    </recommendedName>
</protein>
<sequence>MDGKGEKSGFFQIPIKEYEKDLETEPAKEKKKEILDLFAYSNNLRSEEEFEEIKQELHHACRKGDVELIKIYLCETIEPNSKKILFKIDRTNQTASLFKIKKSSLFYIQEFVPRTVRYESTDYLITSISGTCISLGIIEFAEDSAVRKIYRNAFPYLSRIEKINLPASLEELEEGWCDDAQQLRRIYVSPLNDRFLYKEGKYLFGKSDKNNSEFDVLLFARRDIKEISIPSNIRIISSGAFSGCLELKKVEIPQNSSLQTIGNNAFNTSGIKDISIPSQVSKICEKAFYNCNHLKKVEIPQNSNLKTIGENAFAYSKIEGIYLPDNLKELEEGWCCDTKKLTRINVSPLNDQFLYKEDKYLLGKSDKNSDEFDILLFARRDIEEISIPSNIKIIDSYAIAHCKKLTKIDIRQNSSLQKIGKYALWSSSVKELYLPASLKELEEGWCYEAKYLARINVSPLNDQFLYKEDKYLFGKSDINSDEFDILLFVRYDIEEISIPSNIKIIDSYAFSHCKKLTKIDIPQNSSLQTINQSTFSNLDIKKIFIPSNISKIGSTAFSICRKLTKIEIPQNSNLQTIETHAFSYSNIKEIYIPSKVSKICNDAFNSCKNLTKVEIPQNSNLQKIEDSAFFNSGIKDLFIPSKVSKISDYAFANCENLRIIEISEDSKLKSDLPKIIEIFKKCSRSIIMIPSKSIAKKLH</sequence>
<organism evidence="1 2">
    <name type="scientific">Tritrichomonas musculus</name>
    <dbReference type="NCBI Taxonomy" id="1915356"/>
    <lineage>
        <taxon>Eukaryota</taxon>
        <taxon>Metamonada</taxon>
        <taxon>Parabasalia</taxon>
        <taxon>Tritrichomonadida</taxon>
        <taxon>Tritrichomonadidae</taxon>
        <taxon>Tritrichomonas</taxon>
    </lineage>
</organism>
<dbReference type="Gene3D" id="3.80.10.10">
    <property type="entry name" value="Ribonuclease Inhibitor"/>
    <property type="match status" value="4"/>
</dbReference>
<dbReference type="Pfam" id="PF13306">
    <property type="entry name" value="LRR_5"/>
    <property type="match status" value="4"/>
</dbReference>
<name>A0ABR2KHK7_9EUKA</name>
<dbReference type="EMBL" id="JAPFFF010000005">
    <property type="protein sequence ID" value="KAK8890591.1"/>
    <property type="molecule type" value="Genomic_DNA"/>
</dbReference>
<reference evidence="1 2" key="1">
    <citation type="submission" date="2024-04" db="EMBL/GenBank/DDBJ databases">
        <title>Tritrichomonas musculus Genome.</title>
        <authorList>
            <person name="Alves-Ferreira E."/>
            <person name="Grigg M."/>
            <person name="Lorenzi H."/>
            <person name="Galac M."/>
        </authorList>
    </citation>
    <scope>NUCLEOTIDE SEQUENCE [LARGE SCALE GENOMIC DNA]</scope>
    <source>
        <strain evidence="1 2">EAF2021</strain>
    </source>
</reference>
<dbReference type="Proteomes" id="UP001470230">
    <property type="component" value="Unassembled WGS sequence"/>
</dbReference>